<dbReference type="InterPro" id="IPR003439">
    <property type="entry name" value="ABC_transporter-like_ATP-bd"/>
</dbReference>
<evidence type="ECO:0000313" key="7">
    <source>
        <dbReference type="Proteomes" id="UP000280444"/>
    </source>
</evidence>
<name>A0A3P1SCC2_9ACTO</name>
<dbReference type="PROSITE" id="PS00211">
    <property type="entry name" value="ABC_TRANSPORTER_1"/>
    <property type="match status" value="1"/>
</dbReference>
<dbReference type="GO" id="GO:0016887">
    <property type="term" value="F:ATP hydrolysis activity"/>
    <property type="evidence" value="ECO:0007669"/>
    <property type="project" value="InterPro"/>
</dbReference>
<dbReference type="Gene3D" id="3.40.50.300">
    <property type="entry name" value="P-loop containing nucleotide triphosphate hydrolases"/>
    <property type="match status" value="1"/>
</dbReference>
<dbReference type="PANTHER" id="PTHR42734:SF5">
    <property type="entry name" value="IRON TRANSPORT SYSTEM ATP-BINDING PROTEIN HI_0361-RELATED"/>
    <property type="match status" value="1"/>
</dbReference>
<dbReference type="PROSITE" id="PS50893">
    <property type="entry name" value="ABC_TRANSPORTER_2"/>
    <property type="match status" value="1"/>
</dbReference>
<evidence type="ECO:0000313" key="6">
    <source>
        <dbReference type="EMBL" id="RRC94704.1"/>
    </source>
</evidence>
<evidence type="ECO:0000256" key="2">
    <source>
        <dbReference type="ARBA" id="ARBA00022448"/>
    </source>
</evidence>
<protein>
    <submittedName>
        <fullName evidence="6">Metal ABC transporter ATP-binding protein</fullName>
    </submittedName>
</protein>
<evidence type="ECO:0000259" key="5">
    <source>
        <dbReference type="PROSITE" id="PS50893"/>
    </source>
</evidence>
<keyword evidence="3" id="KW-0547">Nucleotide-binding</keyword>
<comment type="caution">
    <text evidence="6">The sequence shown here is derived from an EMBL/GenBank/DDBJ whole genome shotgun (WGS) entry which is preliminary data.</text>
</comment>
<evidence type="ECO:0000256" key="4">
    <source>
        <dbReference type="ARBA" id="ARBA00022840"/>
    </source>
</evidence>
<sequence length="247" mass="26331">MTVNACAALQIDSLSVAYRDKPVVKNATVTVPQGAAMGIVGPNGAGKSTLLKASLNLIPRLTGAAQFFGMSLDEARRRVGYMPQHASVDWDFPATVADVVLMGTFGSLRWGARPSAAQRKAAAAALETVGMSEFAKRQIGQLSGGQKQRVFLARVLAQEPDLLMMDEPFAGIDAASERSIMNVLGDLRAKGCTLVLVHHDLSTLSRVCDYATLLNVDVIAQGPIDDVLTSDNLHRTYGGGMMDWALE</sequence>
<dbReference type="RefSeq" id="WP_124871842.1">
    <property type="nucleotide sequence ID" value="NZ_RQZF01000011.1"/>
</dbReference>
<dbReference type="CDD" id="cd03235">
    <property type="entry name" value="ABC_Metallic_Cations"/>
    <property type="match status" value="1"/>
</dbReference>
<accession>A0A3P1SCC2</accession>
<keyword evidence="4 6" id="KW-0067">ATP-binding</keyword>
<evidence type="ECO:0000256" key="1">
    <source>
        <dbReference type="ARBA" id="ARBA00005417"/>
    </source>
</evidence>
<dbReference type="PANTHER" id="PTHR42734">
    <property type="entry name" value="METAL TRANSPORT SYSTEM ATP-BINDING PROTEIN TM_0124-RELATED"/>
    <property type="match status" value="1"/>
</dbReference>
<proteinExistence type="inferred from homology"/>
<comment type="similarity">
    <text evidence="1">Belongs to the ABC transporter superfamily.</text>
</comment>
<keyword evidence="2" id="KW-0813">Transport</keyword>
<gene>
    <name evidence="6" type="ORF">EII11_09085</name>
</gene>
<keyword evidence="7" id="KW-1185">Reference proteome</keyword>
<dbReference type="InterPro" id="IPR003593">
    <property type="entry name" value="AAA+_ATPase"/>
</dbReference>
<organism evidence="6 7">
    <name type="scientific">Schaalia canis</name>
    <dbReference type="NCBI Taxonomy" id="100469"/>
    <lineage>
        <taxon>Bacteria</taxon>
        <taxon>Bacillati</taxon>
        <taxon>Actinomycetota</taxon>
        <taxon>Actinomycetes</taxon>
        <taxon>Actinomycetales</taxon>
        <taxon>Actinomycetaceae</taxon>
        <taxon>Schaalia</taxon>
    </lineage>
</organism>
<dbReference type="Proteomes" id="UP000280444">
    <property type="component" value="Unassembled WGS sequence"/>
</dbReference>
<dbReference type="AlphaFoldDB" id="A0A3P1SCC2"/>
<evidence type="ECO:0000256" key="3">
    <source>
        <dbReference type="ARBA" id="ARBA00022741"/>
    </source>
</evidence>
<reference evidence="6 7" key="1">
    <citation type="submission" date="2018-11" db="EMBL/GenBank/DDBJ databases">
        <title>Genomes From Bacteria Associated with the Canine Oral Cavity: a Test Case for Automated Genome-Based Taxonomic Assignment.</title>
        <authorList>
            <person name="Coil D.A."/>
            <person name="Jospin G."/>
            <person name="Darling A.E."/>
            <person name="Wallis C."/>
            <person name="Davis I.J."/>
            <person name="Harris S."/>
            <person name="Eisen J.A."/>
            <person name="Holcombe L.J."/>
            <person name="O'Flynn C."/>
        </authorList>
    </citation>
    <scope>NUCLEOTIDE SEQUENCE [LARGE SCALE GENOMIC DNA]</scope>
    <source>
        <strain evidence="6 7">OH770</strain>
    </source>
</reference>
<dbReference type="FunFam" id="3.40.50.300:FF:000134">
    <property type="entry name" value="Iron-enterobactin ABC transporter ATP-binding protein"/>
    <property type="match status" value="1"/>
</dbReference>
<feature type="domain" description="ABC transporter" evidence="5">
    <location>
        <begin position="9"/>
        <end position="241"/>
    </location>
</feature>
<dbReference type="InterPro" id="IPR050153">
    <property type="entry name" value="Metal_Ion_Import_ABC"/>
</dbReference>
<dbReference type="OrthoDB" id="5296765at2"/>
<dbReference type="SMART" id="SM00382">
    <property type="entry name" value="AAA"/>
    <property type="match status" value="1"/>
</dbReference>
<dbReference type="InterPro" id="IPR027417">
    <property type="entry name" value="P-loop_NTPase"/>
</dbReference>
<dbReference type="InterPro" id="IPR017871">
    <property type="entry name" value="ABC_transporter-like_CS"/>
</dbReference>
<dbReference type="EMBL" id="RQZF01000011">
    <property type="protein sequence ID" value="RRC94704.1"/>
    <property type="molecule type" value="Genomic_DNA"/>
</dbReference>
<dbReference type="GO" id="GO:0005524">
    <property type="term" value="F:ATP binding"/>
    <property type="evidence" value="ECO:0007669"/>
    <property type="project" value="UniProtKB-KW"/>
</dbReference>
<dbReference type="Pfam" id="PF00005">
    <property type="entry name" value="ABC_tran"/>
    <property type="match status" value="1"/>
</dbReference>
<dbReference type="SUPFAM" id="SSF52540">
    <property type="entry name" value="P-loop containing nucleoside triphosphate hydrolases"/>
    <property type="match status" value="1"/>
</dbReference>